<dbReference type="SMART" id="SM00418">
    <property type="entry name" value="HTH_ARSR"/>
    <property type="match status" value="1"/>
</dbReference>
<dbReference type="InterPro" id="IPR036388">
    <property type="entry name" value="WH-like_DNA-bd_sf"/>
</dbReference>
<dbReference type="InterPro" id="IPR051081">
    <property type="entry name" value="HTH_MetalResp_TranReg"/>
</dbReference>
<protein>
    <submittedName>
        <fullName evidence="5">ArsR/SmtB family transcription factor</fullName>
    </submittedName>
</protein>
<keyword evidence="3" id="KW-0804">Transcription</keyword>
<evidence type="ECO:0000256" key="2">
    <source>
        <dbReference type="ARBA" id="ARBA00023125"/>
    </source>
</evidence>
<dbReference type="PANTHER" id="PTHR33154:SF33">
    <property type="entry name" value="TRANSCRIPTIONAL REPRESSOR SDPR"/>
    <property type="match status" value="1"/>
</dbReference>
<evidence type="ECO:0000259" key="4">
    <source>
        <dbReference type="PROSITE" id="PS50987"/>
    </source>
</evidence>
<dbReference type="InterPro" id="IPR011991">
    <property type="entry name" value="ArsR-like_HTH"/>
</dbReference>
<keyword evidence="2" id="KW-0238">DNA-binding</keyword>
<dbReference type="RefSeq" id="WP_368505577.1">
    <property type="nucleotide sequence ID" value="NZ_CP162551.1"/>
</dbReference>
<evidence type="ECO:0000313" key="5">
    <source>
        <dbReference type="EMBL" id="XDI38264.1"/>
    </source>
</evidence>
<dbReference type="EMBL" id="CP162551">
    <property type="protein sequence ID" value="XDI38264.1"/>
    <property type="molecule type" value="Genomic_DNA"/>
</dbReference>
<dbReference type="InterPro" id="IPR036390">
    <property type="entry name" value="WH_DNA-bd_sf"/>
</dbReference>
<dbReference type="SUPFAM" id="SSF46785">
    <property type="entry name" value="Winged helix' DNA-binding domain"/>
    <property type="match status" value="1"/>
</dbReference>
<dbReference type="GO" id="GO:0003677">
    <property type="term" value="F:DNA binding"/>
    <property type="evidence" value="ECO:0007669"/>
    <property type="project" value="UniProtKB-KW"/>
</dbReference>
<accession>A0AB39BX73</accession>
<feature type="domain" description="HTH arsR-type" evidence="4">
    <location>
        <begin position="256"/>
        <end position="347"/>
    </location>
</feature>
<proteinExistence type="predicted"/>
<name>A0AB39BX73_9BACI</name>
<gene>
    <name evidence="5" type="ORF">AB3N04_08060</name>
</gene>
<dbReference type="InterPro" id="IPR001845">
    <property type="entry name" value="HTH_ArsR_DNA-bd_dom"/>
</dbReference>
<dbReference type="CDD" id="cd00090">
    <property type="entry name" value="HTH_ARSR"/>
    <property type="match status" value="1"/>
</dbReference>
<dbReference type="Pfam" id="PF01022">
    <property type="entry name" value="HTH_5"/>
    <property type="match status" value="1"/>
</dbReference>
<sequence length="347" mass="40782">MGSINKVTFLQSPVVDLLVSMLRVVSHEYLNELEDLNGQVSKEMEKWIEETRKKLPSEMKHELETFFHQESFLAITIIPWVIKEGLYKDVHAFLSAMHNLSDEELFTHFTHTGYGPDEELTNYKEPSEVISFLEKLNLPETEKWKLSYLIFDGSKTKQRLIKLIERFYYHYYESIEADVLKKQQVWLTNVGDLSLKRNESYMSGLITQYGIDVKEWEKLVVVPSYFADYSMLFMSVKKMNLTAFIIGARHLEVQDIGRGEKETLDAIRTITDEKRFKMLQLLKKQPMYGYELAQHLEVSNSTISHHLSALVSRQFVQAIRRENKVFYEVNQEEIGQVIRSLERMLTE</sequence>
<reference evidence="5" key="1">
    <citation type="submission" date="2024-07" db="EMBL/GenBank/DDBJ databases">
        <title>Identification and characteristics of an arsenic-resistant bacterial isolate, which belongs to a novel species.</title>
        <authorList>
            <person name="Juszczyk A."/>
            <person name="Kowalczyk A."/>
            <person name="Was K."/>
            <person name="Kosowicz W."/>
            <person name="Budzyn A."/>
            <person name="Latowski D."/>
        </authorList>
    </citation>
    <scope>NUCLEOTIDE SEQUENCE</scope>
    <source>
        <strain evidence="5">As8PL</strain>
    </source>
</reference>
<dbReference type="AlphaFoldDB" id="A0AB39BX73"/>
<organism evidence="5">
    <name type="scientific">Alkalihalophilus sp. As8PL</name>
    <dbReference type="NCBI Taxonomy" id="3237103"/>
    <lineage>
        <taxon>Bacteria</taxon>
        <taxon>Bacillati</taxon>
        <taxon>Bacillota</taxon>
        <taxon>Bacilli</taxon>
        <taxon>Bacillales</taxon>
        <taxon>Bacillaceae</taxon>
        <taxon>Alkalihalophilus</taxon>
    </lineage>
</organism>
<evidence type="ECO:0000256" key="1">
    <source>
        <dbReference type="ARBA" id="ARBA00023015"/>
    </source>
</evidence>
<dbReference type="PANTHER" id="PTHR33154">
    <property type="entry name" value="TRANSCRIPTIONAL REGULATOR, ARSR FAMILY"/>
    <property type="match status" value="1"/>
</dbReference>
<keyword evidence="1" id="KW-0805">Transcription regulation</keyword>
<dbReference type="PROSITE" id="PS50987">
    <property type="entry name" value="HTH_ARSR_2"/>
    <property type="match status" value="1"/>
</dbReference>
<evidence type="ECO:0000256" key="3">
    <source>
        <dbReference type="ARBA" id="ARBA00023163"/>
    </source>
</evidence>
<dbReference type="Gene3D" id="1.10.10.10">
    <property type="entry name" value="Winged helix-like DNA-binding domain superfamily/Winged helix DNA-binding domain"/>
    <property type="match status" value="1"/>
</dbReference>
<dbReference type="GO" id="GO:0003700">
    <property type="term" value="F:DNA-binding transcription factor activity"/>
    <property type="evidence" value="ECO:0007669"/>
    <property type="project" value="InterPro"/>
</dbReference>